<reference evidence="2" key="1">
    <citation type="journal article" date="2020" name="Nature">
        <title>Giant virus diversity and host interactions through global metagenomics.</title>
        <authorList>
            <person name="Schulz F."/>
            <person name="Roux S."/>
            <person name="Paez-Espino D."/>
            <person name="Jungbluth S."/>
            <person name="Walsh D.A."/>
            <person name="Denef V.J."/>
            <person name="McMahon K.D."/>
            <person name="Konstantinidis K.T."/>
            <person name="Eloe-Fadrosh E.A."/>
            <person name="Kyrpides N.C."/>
            <person name="Woyke T."/>
        </authorList>
    </citation>
    <scope>NUCLEOTIDE SEQUENCE</scope>
    <source>
        <strain evidence="2">GVMAG-M-3300021425-30</strain>
    </source>
</reference>
<dbReference type="EMBL" id="MN739469">
    <property type="protein sequence ID" value="QHT06478.1"/>
    <property type="molecule type" value="Genomic_DNA"/>
</dbReference>
<keyword evidence="1" id="KW-1133">Transmembrane helix</keyword>
<dbReference type="AlphaFoldDB" id="A0A6C0CPF1"/>
<keyword evidence="1" id="KW-0812">Transmembrane</keyword>
<proteinExistence type="predicted"/>
<feature type="transmembrane region" description="Helical" evidence="1">
    <location>
        <begin position="7"/>
        <end position="26"/>
    </location>
</feature>
<evidence type="ECO:0000313" key="2">
    <source>
        <dbReference type="EMBL" id="QHT06478.1"/>
    </source>
</evidence>
<evidence type="ECO:0000256" key="1">
    <source>
        <dbReference type="SAM" id="Phobius"/>
    </source>
</evidence>
<name>A0A6C0CPF1_9ZZZZ</name>
<protein>
    <submittedName>
        <fullName evidence="2">Uncharacterized protein</fullName>
    </submittedName>
</protein>
<organism evidence="2">
    <name type="scientific">viral metagenome</name>
    <dbReference type="NCBI Taxonomy" id="1070528"/>
    <lineage>
        <taxon>unclassified sequences</taxon>
        <taxon>metagenomes</taxon>
        <taxon>organismal metagenomes</taxon>
    </lineage>
</organism>
<sequence length="77" mass="8648">MSKLTKLINWPVFIGSFLLGLIFVHLSSEPSEKILVYPTPINAGHIQYEDKAGVCYVYKTIDVNCPKKGVKNIPIQE</sequence>
<accession>A0A6C0CPF1</accession>
<keyword evidence="1" id="KW-0472">Membrane</keyword>